<gene>
    <name evidence="2" type="ORF">SAMN04488055_3765</name>
</gene>
<proteinExistence type="predicted"/>
<dbReference type="STRING" id="536979.SAMN04488055_3765"/>
<protein>
    <recommendedName>
        <fullName evidence="4">LTXXQ motif family protein</fullName>
    </recommendedName>
</protein>
<keyword evidence="1" id="KW-0175">Coiled coil</keyword>
<name>A0A1N6J935_9BACT</name>
<dbReference type="Proteomes" id="UP000185003">
    <property type="component" value="Unassembled WGS sequence"/>
</dbReference>
<dbReference type="AlphaFoldDB" id="A0A1N6J935"/>
<evidence type="ECO:0000313" key="2">
    <source>
        <dbReference type="EMBL" id="SIO40840.1"/>
    </source>
</evidence>
<keyword evidence="3" id="KW-1185">Reference proteome</keyword>
<evidence type="ECO:0000256" key="1">
    <source>
        <dbReference type="SAM" id="Coils"/>
    </source>
</evidence>
<feature type="coiled-coil region" evidence="1">
    <location>
        <begin position="29"/>
        <end position="93"/>
    </location>
</feature>
<reference evidence="2 3" key="1">
    <citation type="submission" date="2016-11" db="EMBL/GenBank/DDBJ databases">
        <authorList>
            <person name="Jaros S."/>
            <person name="Januszkiewicz K."/>
            <person name="Wedrychowicz H."/>
        </authorList>
    </citation>
    <scope>NUCLEOTIDE SEQUENCE [LARGE SCALE GENOMIC DNA]</scope>
    <source>
        <strain evidence="2 3">DSM 24787</strain>
    </source>
</reference>
<accession>A0A1N6J935</accession>
<sequence length="165" mass="19707">MSMKRRNLIWLIMGFLSMVMVPVRHAIAQDAAQEDAAAKQDKIKALELLYISRELDLTSEEAEKFWPVYKKYSKEVNELLAERKRKAKELKGQPRTDAVAEEALDKELGYERKMLEIKTRYKQEFMKILPARKVGNIYRSEREFRAMMIRQLKERKDNRMLRKRP</sequence>
<evidence type="ECO:0008006" key="4">
    <source>
        <dbReference type="Google" id="ProtNLM"/>
    </source>
</evidence>
<evidence type="ECO:0000313" key="3">
    <source>
        <dbReference type="Proteomes" id="UP000185003"/>
    </source>
</evidence>
<organism evidence="2 3">
    <name type="scientific">Chitinophaga niabensis</name>
    <dbReference type="NCBI Taxonomy" id="536979"/>
    <lineage>
        <taxon>Bacteria</taxon>
        <taxon>Pseudomonadati</taxon>
        <taxon>Bacteroidota</taxon>
        <taxon>Chitinophagia</taxon>
        <taxon>Chitinophagales</taxon>
        <taxon>Chitinophagaceae</taxon>
        <taxon>Chitinophaga</taxon>
    </lineage>
</organism>
<dbReference type="EMBL" id="FSRA01000002">
    <property type="protein sequence ID" value="SIO40840.1"/>
    <property type="molecule type" value="Genomic_DNA"/>
</dbReference>